<reference evidence="2 3" key="1">
    <citation type="journal article" date="2019" name="Sci. Rep.">
        <title>A high-quality genome of Eragrostis curvula grass provides insights into Poaceae evolution and supports new strategies to enhance forage quality.</title>
        <authorList>
            <person name="Carballo J."/>
            <person name="Santos B.A.C.M."/>
            <person name="Zappacosta D."/>
            <person name="Garbus I."/>
            <person name="Selva J.P."/>
            <person name="Gallo C.A."/>
            <person name="Diaz A."/>
            <person name="Albertini E."/>
            <person name="Caccamo M."/>
            <person name="Echenique V."/>
        </authorList>
    </citation>
    <scope>NUCLEOTIDE SEQUENCE [LARGE SCALE GENOMIC DNA]</scope>
    <source>
        <strain evidence="3">cv. Victoria</strain>
        <tissue evidence="2">Leaf</tissue>
    </source>
</reference>
<feature type="region of interest" description="Disordered" evidence="1">
    <location>
        <begin position="68"/>
        <end position="92"/>
    </location>
</feature>
<gene>
    <name evidence="2" type="ORF">EJB05_00505</name>
</gene>
<accession>A0A5J9WMU9</accession>
<dbReference type="OrthoDB" id="20198at2759"/>
<evidence type="ECO:0000256" key="1">
    <source>
        <dbReference type="SAM" id="MobiDB-lite"/>
    </source>
</evidence>
<dbReference type="AlphaFoldDB" id="A0A5J9WMU9"/>
<sequence>MAPRGGRAAATVSSGSEDEEEAGFSRSYFLAKEKEPSSGKKRARAAAGKLSDLNLVDEQVLRASLAEIPPKSLVSSGEADHRAAVSNLPPPR</sequence>
<proteinExistence type="predicted"/>
<feature type="non-terminal residue" evidence="2">
    <location>
        <position position="1"/>
    </location>
</feature>
<dbReference type="Gramene" id="TVU49207">
    <property type="protein sequence ID" value="TVU49207"/>
    <property type="gene ID" value="EJB05_00505"/>
</dbReference>
<organism evidence="2 3">
    <name type="scientific">Eragrostis curvula</name>
    <name type="common">weeping love grass</name>
    <dbReference type="NCBI Taxonomy" id="38414"/>
    <lineage>
        <taxon>Eukaryota</taxon>
        <taxon>Viridiplantae</taxon>
        <taxon>Streptophyta</taxon>
        <taxon>Embryophyta</taxon>
        <taxon>Tracheophyta</taxon>
        <taxon>Spermatophyta</taxon>
        <taxon>Magnoliopsida</taxon>
        <taxon>Liliopsida</taxon>
        <taxon>Poales</taxon>
        <taxon>Poaceae</taxon>
        <taxon>PACMAD clade</taxon>
        <taxon>Chloridoideae</taxon>
        <taxon>Eragrostideae</taxon>
        <taxon>Eragrostidinae</taxon>
        <taxon>Eragrostis</taxon>
    </lineage>
</organism>
<evidence type="ECO:0000313" key="2">
    <source>
        <dbReference type="EMBL" id="TVU49207.1"/>
    </source>
</evidence>
<comment type="caution">
    <text evidence="2">The sequence shown here is derived from an EMBL/GenBank/DDBJ whole genome shotgun (WGS) entry which is preliminary data.</text>
</comment>
<keyword evidence="3" id="KW-1185">Reference proteome</keyword>
<feature type="region of interest" description="Disordered" evidence="1">
    <location>
        <begin position="1"/>
        <end position="47"/>
    </location>
</feature>
<dbReference type="Proteomes" id="UP000324897">
    <property type="component" value="Chromosome 6"/>
</dbReference>
<dbReference type="EMBL" id="RWGY01000002">
    <property type="protein sequence ID" value="TVU49207.1"/>
    <property type="molecule type" value="Genomic_DNA"/>
</dbReference>
<protein>
    <submittedName>
        <fullName evidence="2">Uncharacterized protein</fullName>
    </submittedName>
</protein>
<name>A0A5J9WMU9_9POAL</name>
<evidence type="ECO:0000313" key="3">
    <source>
        <dbReference type="Proteomes" id="UP000324897"/>
    </source>
</evidence>